<feature type="chain" id="PRO_5025617956" evidence="2">
    <location>
        <begin position="23"/>
        <end position="249"/>
    </location>
</feature>
<evidence type="ECO:0000313" key="4">
    <source>
        <dbReference type="Proteomes" id="UP000440578"/>
    </source>
</evidence>
<sequence length="249" mass="26884">MFRSLHDAWKLSVILLCAATEGFEGLPADSLFQDKLLVDLDKQIRTGVSSIQARSMSGYGGCSDAFSVFGFLAFLLALLDLIMDLQGNADGGGGDGGGDGGGRRRRRDLPPGCTPEPELVEASLASYAMLRAFVNILHTDSEQCGRRFLCEGAREAARLGEVGRVVARVASHNAAGWLRRRPVSAHWHLSVSAAAAAAGTCHQQYPNCSRLPDEYRYPDSVGTPAGGTHLRVDYRPVLEFVSDTVQRYL</sequence>
<protein>
    <submittedName>
        <fullName evidence="3">Uncharacterized protein</fullName>
    </submittedName>
</protein>
<keyword evidence="2" id="KW-0732">Signal</keyword>
<gene>
    <name evidence="3" type="ORF">FJT64_003786</name>
</gene>
<dbReference type="Proteomes" id="UP000440578">
    <property type="component" value="Unassembled WGS sequence"/>
</dbReference>
<evidence type="ECO:0000313" key="3">
    <source>
        <dbReference type="EMBL" id="KAF0298876.1"/>
    </source>
</evidence>
<evidence type="ECO:0000256" key="1">
    <source>
        <dbReference type="SAM" id="MobiDB-lite"/>
    </source>
</evidence>
<reference evidence="3 4" key="1">
    <citation type="submission" date="2019-07" db="EMBL/GenBank/DDBJ databases">
        <title>Draft genome assembly of a fouling barnacle, Amphibalanus amphitrite (Darwin, 1854): The first reference genome for Thecostraca.</title>
        <authorList>
            <person name="Kim W."/>
        </authorList>
    </citation>
    <scope>NUCLEOTIDE SEQUENCE [LARGE SCALE GENOMIC DNA]</scope>
    <source>
        <strain evidence="3">SNU_AA5</strain>
        <tissue evidence="3">Soma without cirri and trophi</tissue>
    </source>
</reference>
<feature type="signal peptide" evidence="2">
    <location>
        <begin position="1"/>
        <end position="22"/>
    </location>
</feature>
<name>A0A6A4VVK5_AMPAM</name>
<dbReference type="EMBL" id="VIIS01001405">
    <property type="protein sequence ID" value="KAF0298876.1"/>
    <property type="molecule type" value="Genomic_DNA"/>
</dbReference>
<proteinExistence type="predicted"/>
<organism evidence="3 4">
    <name type="scientific">Amphibalanus amphitrite</name>
    <name type="common">Striped barnacle</name>
    <name type="synonym">Balanus amphitrite</name>
    <dbReference type="NCBI Taxonomy" id="1232801"/>
    <lineage>
        <taxon>Eukaryota</taxon>
        <taxon>Metazoa</taxon>
        <taxon>Ecdysozoa</taxon>
        <taxon>Arthropoda</taxon>
        <taxon>Crustacea</taxon>
        <taxon>Multicrustacea</taxon>
        <taxon>Cirripedia</taxon>
        <taxon>Thoracica</taxon>
        <taxon>Thoracicalcarea</taxon>
        <taxon>Balanomorpha</taxon>
        <taxon>Balanoidea</taxon>
        <taxon>Balanidae</taxon>
        <taxon>Amphibalaninae</taxon>
        <taxon>Amphibalanus</taxon>
    </lineage>
</organism>
<feature type="region of interest" description="Disordered" evidence="1">
    <location>
        <begin position="92"/>
        <end position="115"/>
    </location>
</feature>
<evidence type="ECO:0000256" key="2">
    <source>
        <dbReference type="SAM" id="SignalP"/>
    </source>
</evidence>
<dbReference type="AlphaFoldDB" id="A0A6A4VVK5"/>
<keyword evidence="4" id="KW-1185">Reference proteome</keyword>
<accession>A0A6A4VVK5</accession>
<comment type="caution">
    <text evidence="3">The sequence shown here is derived from an EMBL/GenBank/DDBJ whole genome shotgun (WGS) entry which is preliminary data.</text>
</comment>